<name>A0ABX5E478_NONUL</name>
<keyword evidence="2" id="KW-0812">Transmembrane</keyword>
<feature type="transmembrane region" description="Helical" evidence="2">
    <location>
        <begin position="143"/>
        <end position="166"/>
    </location>
</feature>
<evidence type="ECO:0000256" key="1">
    <source>
        <dbReference type="ARBA" id="ARBA00007430"/>
    </source>
</evidence>
<keyword evidence="2" id="KW-1133">Transmembrane helix</keyword>
<dbReference type="Gene3D" id="3.40.50.720">
    <property type="entry name" value="NAD(P)-binding Rossmann-like Domain"/>
    <property type="match status" value="2"/>
</dbReference>
<comment type="caution">
    <text evidence="4">The sequence shown here is derived from an EMBL/GenBank/DDBJ whole genome shotgun (WGS) entry which is preliminary data.</text>
</comment>
<keyword evidence="5" id="KW-1185">Reference proteome</keyword>
<evidence type="ECO:0000259" key="3">
    <source>
        <dbReference type="Pfam" id="PF02719"/>
    </source>
</evidence>
<accession>A0ABX5E478</accession>
<proteinExistence type="inferred from homology"/>
<reference evidence="4 5" key="1">
    <citation type="submission" date="2018-03" db="EMBL/GenBank/DDBJ databases">
        <title>Genomic Encyclopedia of Archaeal and Bacterial Type Strains, Phase II (KMG-II): from individual species to whole genera.</title>
        <authorList>
            <person name="Goeker M."/>
        </authorList>
    </citation>
    <scope>NUCLEOTIDE SEQUENCE [LARGE SCALE GENOMIC DNA]</scope>
    <source>
        <strain evidence="4 5">DSM 22727</strain>
    </source>
</reference>
<protein>
    <submittedName>
        <fullName evidence="4">FlaA1/EpsC-like NDP-sugar epimerase</fullName>
    </submittedName>
</protein>
<dbReference type="CDD" id="cd05237">
    <property type="entry name" value="UDP_invert_4-6DH_SDR_e"/>
    <property type="match status" value="1"/>
</dbReference>
<dbReference type="InterPro" id="IPR003869">
    <property type="entry name" value="Polysac_CapD-like"/>
</dbReference>
<organism evidence="4 5">
    <name type="scientific">Nonlabens ulvanivorans</name>
    <name type="common">Persicivirga ulvanivorans</name>
    <dbReference type="NCBI Taxonomy" id="906888"/>
    <lineage>
        <taxon>Bacteria</taxon>
        <taxon>Pseudomonadati</taxon>
        <taxon>Bacteroidota</taxon>
        <taxon>Flavobacteriia</taxon>
        <taxon>Flavobacteriales</taxon>
        <taxon>Flavobacteriaceae</taxon>
        <taxon>Nonlabens</taxon>
    </lineage>
</organism>
<feature type="transmembrane region" description="Helical" evidence="2">
    <location>
        <begin position="79"/>
        <end position="104"/>
    </location>
</feature>
<feature type="domain" description="Polysaccharide biosynthesis protein CapD-like" evidence="3">
    <location>
        <begin position="324"/>
        <end position="608"/>
    </location>
</feature>
<dbReference type="EMBL" id="PVNA01000003">
    <property type="protein sequence ID" value="PRX13754.1"/>
    <property type="molecule type" value="Genomic_DNA"/>
</dbReference>
<evidence type="ECO:0000313" key="4">
    <source>
        <dbReference type="EMBL" id="PRX13754.1"/>
    </source>
</evidence>
<dbReference type="PANTHER" id="PTHR43318">
    <property type="entry name" value="UDP-N-ACETYLGLUCOSAMINE 4,6-DEHYDRATASE"/>
    <property type="match status" value="1"/>
</dbReference>
<dbReference type="InterPro" id="IPR051203">
    <property type="entry name" value="Polysaccharide_Synthase-Rel"/>
</dbReference>
<dbReference type="Pfam" id="PF02719">
    <property type="entry name" value="Polysacc_synt_2"/>
    <property type="match status" value="1"/>
</dbReference>
<dbReference type="Proteomes" id="UP000239997">
    <property type="component" value="Unassembled WGS sequence"/>
</dbReference>
<evidence type="ECO:0000256" key="2">
    <source>
        <dbReference type="SAM" id="Phobius"/>
    </source>
</evidence>
<comment type="similarity">
    <text evidence="1">Belongs to the polysaccharide synthase family.</text>
</comment>
<dbReference type="SUPFAM" id="SSF51735">
    <property type="entry name" value="NAD(P)-binding Rossmann-fold domains"/>
    <property type="match status" value="1"/>
</dbReference>
<feature type="transmembrane region" description="Helical" evidence="2">
    <location>
        <begin position="46"/>
        <end position="67"/>
    </location>
</feature>
<dbReference type="RefSeq" id="WP_235183354.1">
    <property type="nucleotide sequence ID" value="NZ_JPJI01000032.1"/>
</dbReference>
<dbReference type="InterPro" id="IPR036291">
    <property type="entry name" value="NAD(P)-bd_dom_sf"/>
</dbReference>
<dbReference type="PANTHER" id="PTHR43318:SF1">
    <property type="entry name" value="POLYSACCHARIDE BIOSYNTHESIS PROTEIN EPSC-RELATED"/>
    <property type="match status" value="1"/>
</dbReference>
<gene>
    <name evidence="4" type="ORF">LY02_02002</name>
</gene>
<evidence type="ECO:0000313" key="5">
    <source>
        <dbReference type="Proteomes" id="UP000239997"/>
    </source>
</evidence>
<keyword evidence="2" id="KW-0472">Membrane</keyword>
<feature type="transmembrane region" description="Helical" evidence="2">
    <location>
        <begin position="116"/>
        <end position="137"/>
    </location>
</feature>
<sequence length="665" mass="74885">MVTLPFFKPININTMTWDYFKKRLSHVLLNGDNDLKFRNISYLPRWAVVAIDSFIVILSFLISYLLVENLSVSFYPSLTILQQGFVVCLVQFSFFFVFSTYAGLIRHSTTVDILKIALAAISAALALMMISYGYHLLFDKKLFLVPFLAIFATITFGLMLLFRVVVKSVYQLFTNLNTKEKKRVLLLGVNDDTISVGEAMTISRNQDFDLAGFVSFTKSHSKIKILGKPIFKYSSDLYENLQPYDIDGIVIVGNTISNKQKNNIVDECLNYSIQIYNAPVIKEWNDSESVQGNIKEIQIEDLLERNPIVLDDSLINEYLNNRIILVTGGAGSIGSEIVRQVSQFNPKKLIVLDQAESPLHELELELRSMFTDVAFEFVLADVGNLKRLTNLFNKEDISVVFHAAAYKHVPLIENNPSEAVFVNIIGTMHLANLSSQFGVDRFVMVSTDKAVNPTNVMGASKRAAEIYVQALQAKESKTCFITTRFGNVLGSNGSVIPHFKKQIAAGGPVTVTHQDIIRYFMTIPEACQLVLQAGTMGQGGEVFVFDMGKPVRIMDLAEKMIKLSGFVPYEQIDIKVIGLRPGEKLFEELLNDKAKTLQTHHKKIMRAKDQVLCMEEVNNFIIDIAAAAEQQNNTLVVKRLKELIPEFLSQNSIYEELDKDVKIRT</sequence>